<dbReference type="Proteomes" id="UP000645257">
    <property type="component" value="Unassembled WGS sequence"/>
</dbReference>
<comment type="caution">
    <text evidence="2">The sequence shown here is derived from an EMBL/GenBank/DDBJ whole genome shotgun (WGS) entry which is preliminary data.</text>
</comment>
<feature type="transmembrane region" description="Helical" evidence="1">
    <location>
        <begin position="12"/>
        <end position="32"/>
    </location>
</feature>
<feature type="transmembrane region" description="Helical" evidence="1">
    <location>
        <begin position="135"/>
        <end position="155"/>
    </location>
</feature>
<feature type="transmembrane region" description="Helical" evidence="1">
    <location>
        <begin position="88"/>
        <end position="115"/>
    </location>
</feature>
<evidence type="ECO:0000256" key="1">
    <source>
        <dbReference type="SAM" id="Phobius"/>
    </source>
</evidence>
<keyword evidence="1" id="KW-0472">Membrane</keyword>
<dbReference type="AlphaFoldDB" id="A0A918P641"/>
<protein>
    <submittedName>
        <fullName evidence="2">Uncharacterized protein</fullName>
    </submittedName>
</protein>
<gene>
    <name evidence="2" type="ORF">GCM10011289_30200</name>
</gene>
<evidence type="ECO:0000313" key="2">
    <source>
        <dbReference type="EMBL" id="GGY24545.1"/>
    </source>
</evidence>
<sequence>MTPQQLVGLGVRLFAIWLALISFQSLGIITLLGKQLTAPADLRFLGLGAMLLVLVPAILLWMFPMAVAHKLVPRTHDSNMLRIPARELTAASIAILGLWAVIHTLPALLAAISMYAIDGFRFMTYYANPDQSMPLITTACQCVVGLILVAAPWPLTNRIFPEGDHHPDPEHQDHQR</sequence>
<proteinExistence type="predicted"/>
<name>A0A918P641_9NEIS</name>
<reference evidence="2" key="2">
    <citation type="submission" date="2020-09" db="EMBL/GenBank/DDBJ databases">
        <authorList>
            <person name="Sun Q."/>
            <person name="Kim S."/>
        </authorList>
    </citation>
    <scope>NUCLEOTIDE SEQUENCE</scope>
    <source>
        <strain evidence="2">KCTC 32182</strain>
    </source>
</reference>
<accession>A0A918P641</accession>
<dbReference type="EMBL" id="BMYX01000020">
    <property type="protein sequence ID" value="GGY24545.1"/>
    <property type="molecule type" value="Genomic_DNA"/>
</dbReference>
<keyword evidence="1" id="KW-1133">Transmembrane helix</keyword>
<evidence type="ECO:0000313" key="3">
    <source>
        <dbReference type="Proteomes" id="UP000645257"/>
    </source>
</evidence>
<keyword evidence="3" id="KW-1185">Reference proteome</keyword>
<keyword evidence="1" id="KW-0812">Transmembrane</keyword>
<organism evidence="2 3">
    <name type="scientific">Paludibacterium paludis</name>
    <dbReference type="NCBI Taxonomy" id="1225769"/>
    <lineage>
        <taxon>Bacteria</taxon>
        <taxon>Pseudomonadati</taxon>
        <taxon>Pseudomonadota</taxon>
        <taxon>Betaproteobacteria</taxon>
        <taxon>Neisseriales</taxon>
        <taxon>Chromobacteriaceae</taxon>
        <taxon>Paludibacterium</taxon>
    </lineage>
</organism>
<feature type="transmembrane region" description="Helical" evidence="1">
    <location>
        <begin position="44"/>
        <end position="67"/>
    </location>
</feature>
<dbReference type="RefSeq" id="WP_189535840.1">
    <property type="nucleotide sequence ID" value="NZ_BMYX01000020.1"/>
</dbReference>
<reference evidence="2" key="1">
    <citation type="journal article" date="2014" name="Int. J. Syst. Evol. Microbiol.">
        <title>Complete genome sequence of Corynebacterium casei LMG S-19264T (=DSM 44701T), isolated from a smear-ripened cheese.</title>
        <authorList>
            <consortium name="US DOE Joint Genome Institute (JGI-PGF)"/>
            <person name="Walter F."/>
            <person name="Albersmeier A."/>
            <person name="Kalinowski J."/>
            <person name="Ruckert C."/>
        </authorList>
    </citation>
    <scope>NUCLEOTIDE SEQUENCE</scope>
    <source>
        <strain evidence="2">KCTC 32182</strain>
    </source>
</reference>